<accession>A0A3D2XA92</accession>
<evidence type="ECO:0008006" key="4">
    <source>
        <dbReference type="Google" id="ProtNLM"/>
    </source>
</evidence>
<comment type="caution">
    <text evidence="2">The sequence shown here is derived from an EMBL/GenBank/DDBJ whole genome shotgun (WGS) entry which is preliminary data.</text>
</comment>
<dbReference type="AlphaFoldDB" id="A0A3D2XA92"/>
<dbReference type="EMBL" id="DPVV01000549">
    <property type="protein sequence ID" value="HCL04042.1"/>
    <property type="molecule type" value="Genomic_DNA"/>
</dbReference>
<dbReference type="PANTHER" id="PTHR40078:SF1">
    <property type="entry name" value="INTEGRAL MEMBRANE PROTEIN"/>
    <property type="match status" value="1"/>
</dbReference>
<dbReference type="InterPro" id="IPR038750">
    <property type="entry name" value="YczE/YyaS-like"/>
</dbReference>
<feature type="transmembrane region" description="Helical" evidence="1">
    <location>
        <begin position="51"/>
        <end position="72"/>
    </location>
</feature>
<name>A0A3D2XA92_9FIRM</name>
<feature type="transmembrane region" description="Helical" evidence="1">
    <location>
        <begin position="152"/>
        <end position="172"/>
    </location>
</feature>
<evidence type="ECO:0000313" key="2">
    <source>
        <dbReference type="EMBL" id="HCL04042.1"/>
    </source>
</evidence>
<protein>
    <recommendedName>
        <fullName evidence="4">YitT family protein</fullName>
    </recommendedName>
</protein>
<reference evidence="2 3" key="1">
    <citation type="journal article" date="2018" name="Nat. Biotechnol.">
        <title>A standardized bacterial taxonomy based on genome phylogeny substantially revises the tree of life.</title>
        <authorList>
            <person name="Parks D.H."/>
            <person name="Chuvochina M."/>
            <person name="Waite D.W."/>
            <person name="Rinke C."/>
            <person name="Skarshewski A."/>
            <person name="Chaumeil P.A."/>
            <person name="Hugenholtz P."/>
        </authorList>
    </citation>
    <scope>NUCLEOTIDE SEQUENCE [LARGE SCALE GENOMIC DNA]</scope>
    <source>
        <strain evidence="2">UBA11728</strain>
    </source>
</reference>
<sequence length="208" mass="22606">MKKNFWIKLVLALTGILFVGVGIGFNAKSLFGNDPVALLYDGVRNACSLPVSQLGTISNIVNICLIILLFFIGRHYINIGTVVYILPLGTFVNLGTFLFPKIFVTNTVLSRGIGTFFGCLFIYVGVSIFISVDIGLDPFTGLVMAISDHLPWGFGITKIGFDFILIVIGYLLGGKVGVITFITALLAGPSIQFITKLLKRLLQNIKLL</sequence>
<evidence type="ECO:0000256" key="1">
    <source>
        <dbReference type="SAM" id="Phobius"/>
    </source>
</evidence>
<gene>
    <name evidence="2" type="ORF">DHW61_16815</name>
</gene>
<dbReference type="Pfam" id="PF19700">
    <property type="entry name" value="DUF6198"/>
    <property type="match status" value="1"/>
</dbReference>
<proteinExistence type="predicted"/>
<keyword evidence="1" id="KW-1133">Transmembrane helix</keyword>
<organism evidence="2 3">
    <name type="scientific">Lachnoclostridium phytofermentans</name>
    <dbReference type="NCBI Taxonomy" id="66219"/>
    <lineage>
        <taxon>Bacteria</taxon>
        <taxon>Bacillati</taxon>
        <taxon>Bacillota</taxon>
        <taxon>Clostridia</taxon>
        <taxon>Lachnospirales</taxon>
        <taxon>Lachnospiraceae</taxon>
    </lineage>
</organism>
<feature type="transmembrane region" description="Helical" evidence="1">
    <location>
        <begin position="112"/>
        <end position="132"/>
    </location>
</feature>
<dbReference type="PANTHER" id="PTHR40078">
    <property type="entry name" value="INTEGRAL MEMBRANE PROTEIN-RELATED"/>
    <property type="match status" value="1"/>
</dbReference>
<evidence type="ECO:0000313" key="3">
    <source>
        <dbReference type="Proteomes" id="UP000262969"/>
    </source>
</evidence>
<keyword evidence="1" id="KW-0472">Membrane</keyword>
<feature type="transmembrane region" description="Helical" evidence="1">
    <location>
        <begin position="79"/>
        <end position="100"/>
    </location>
</feature>
<feature type="transmembrane region" description="Helical" evidence="1">
    <location>
        <begin position="178"/>
        <end position="198"/>
    </location>
</feature>
<dbReference type="Proteomes" id="UP000262969">
    <property type="component" value="Unassembled WGS sequence"/>
</dbReference>
<keyword evidence="1" id="KW-0812">Transmembrane</keyword>